<dbReference type="RefSeq" id="WP_156607029.1">
    <property type="nucleotide sequence ID" value="NZ_WPCU01000001.1"/>
</dbReference>
<dbReference type="SUPFAM" id="SSF55961">
    <property type="entry name" value="Bet v1-like"/>
    <property type="match status" value="1"/>
</dbReference>
<dbReference type="AlphaFoldDB" id="A0A6A9UPC1"/>
<evidence type="ECO:0000313" key="4">
    <source>
        <dbReference type="Proteomes" id="UP000435304"/>
    </source>
</evidence>
<organism evidence="3 4">
    <name type="scientific">Auraticoccus cholistanensis</name>
    <dbReference type="NCBI Taxonomy" id="2656650"/>
    <lineage>
        <taxon>Bacteria</taxon>
        <taxon>Bacillati</taxon>
        <taxon>Actinomycetota</taxon>
        <taxon>Actinomycetes</taxon>
        <taxon>Propionibacteriales</taxon>
        <taxon>Propionibacteriaceae</taxon>
        <taxon>Auraticoccus</taxon>
    </lineage>
</organism>
<sequence>MTDPGRAVVDEQSFTVRRSIHIAAAPEAVWRAVTEPELISRWFGAAELDGRGPGAAGTLSWPGNPPIPFRVEAVDAPRSISYRWSNDDAASSTVDEARSTVFTFTLEPVDGGTRLTVVETGFETTSDPTLTMEQHRQGWDSELDELVELVTR</sequence>
<evidence type="ECO:0000256" key="1">
    <source>
        <dbReference type="ARBA" id="ARBA00006817"/>
    </source>
</evidence>
<dbReference type="Pfam" id="PF08327">
    <property type="entry name" value="AHSA1"/>
    <property type="match status" value="1"/>
</dbReference>
<dbReference type="EMBL" id="WPCU01000001">
    <property type="protein sequence ID" value="MVA74521.1"/>
    <property type="molecule type" value="Genomic_DNA"/>
</dbReference>
<reference evidence="3 4" key="1">
    <citation type="submission" date="2019-12" db="EMBL/GenBank/DDBJ databases">
        <title>Auraticoccus cholistani sp. nov., an actinomycete isolated from soil of Cholistan desert.</title>
        <authorList>
            <person name="Cheema M.T."/>
        </authorList>
    </citation>
    <scope>NUCLEOTIDE SEQUENCE [LARGE SCALE GENOMIC DNA]</scope>
    <source>
        <strain evidence="3 4">F435</strain>
    </source>
</reference>
<accession>A0A6A9UPC1</accession>
<evidence type="ECO:0000259" key="2">
    <source>
        <dbReference type="Pfam" id="PF08327"/>
    </source>
</evidence>
<proteinExistence type="inferred from homology"/>
<comment type="caution">
    <text evidence="3">The sequence shown here is derived from an EMBL/GenBank/DDBJ whole genome shotgun (WGS) entry which is preliminary data.</text>
</comment>
<gene>
    <name evidence="3" type="ORF">GC722_00495</name>
</gene>
<dbReference type="Proteomes" id="UP000435304">
    <property type="component" value="Unassembled WGS sequence"/>
</dbReference>
<keyword evidence="4" id="KW-1185">Reference proteome</keyword>
<name>A0A6A9UPC1_9ACTN</name>
<comment type="similarity">
    <text evidence="1">Belongs to the AHA1 family.</text>
</comment>
<dbReference type="InterPro" id="IPR013538">
    <property type="entry name" value="ASHA1/2-like_C"/>
</dbReference>
<evidence type="ECO:0000313" key="3">
    <source>
        <dbReference type="EMBL" id="MVA74521.1"/>
    </source>
</evidence>
<dbReference type="Gene3D" id="3.30.530.20">
    <property type="match status" value="1"/>
</dbReference>
<feature type="domain" description="Activator of Hsp90 ATPase homologue 1/2-like C-terminal" evidence="2">
    <location>
        <begin position="24"/>
        <end position="150"/>
    </location>
</feature>
<protein>
    <recommendedName>
        <fullName evidence="2">Activator of Hsp90 ATPase homologue 1/2-like C-terminal domain-containing protein</fullName>
    </recommendedName>
</protein>
<dbReference type="InterPro" id="IPR023393">
    <property type="entry name" value="START-like_dom_sf"/>
</dbReference>